<keyword evidence="8" id="KW-0456">Lyase</keyword>
<dbReference type="InterPro" id="IPR029066">
    <property type="entry name" value="PLP-binding_barrel"/>
</dbReference>
<evidence type="ECO:0000256" key="2">
    <source>
        <dbReference type="ARBA" id="ARBA00001947"/>
    </source>
</evidence>
<evidence type="ECO:0000256" key="6">
    <source>
        <dbReference type="ARBA" id="ARBA00022833"/>
    </source>
</evidence>
<dbReference type="EC" id="4.3.1.18" evidence="11"/>
<dbReference type="SMART" id="SM01119">
    <property type="entry name" value="D-ser_dehydrat"/>
    <property type="match status" value="1"/>
</dbReference>
<evidence type="ECO:0000256" key="1">
    <source>
        <dbReference type="ARBA" id="ARBA00001933"/>
    </source>
</evidence>
<dbReference type="GO" id="GO:0046872">
    <property type="term" value="F:metal ion binding"/>
    <property type="evidence" value="ECO:0007669"/>
    <property type="project" value="UniProtKB-KW"/>
</dbReference>
<evidence type="ECO:0000256" key="4">
    <source>
        <dbReference type="ARBA" id="ARBA00022575"/>
    </source>
</evidence>
<name>A0AAD7ATN9_9AGAR</name>
<evidence type="ECO:0000256" key="5">
    <source>
        <dbReference type="ARBA" id="ARBA00022723"/>
    </source>
</evidence>
<comment type="function">
    <text evidence="10">Catalyzes the conversion of D-serine to pyruvate and ammonia. May play a role in D-serine detoxification.</text>
</comment>
<dbReference type="Pfam" id="PF14031">
    <property type="entry name" value="D-ser_dehydrat"/>
    <property type="match status" value="1"/>
</dbReference>
<sequence length="429" mass="46302">MSSLIQTKTPYGLANLPQKDALTKAFVGQPLEALRTPAMVIDRTLFQQNCVRMLQNAKEWNATLRSHLKTHKTVEGTRLQLDEGEYSTNAVVVSTLMEAWEVVQGGLVKDGTVKDILYGLPVSINKVADISDLWDEIAQHGAVVRLMVDNPEQIQFLEEFEKARGSSRRWSVFVKIDGGQRRAGMTTDSPGFVPFLKSLFDSPAISVYGFYIHAGNAYASTSASQAASFLSSEVHAVNAAAGIALPILASSQNEAAHNQPFVLSVGSTPTAHAATAESRAEVSTLHGKLELHAGNYPMLDLQQKHTSLVSSERIAQRVIATVISTYPGRGAGGGDEAMCDAGCIAMSKDTGPSGGYGDIIGKPWQLTRMSQEHGILTPIEAGATKLKCGEMVEIVGQHACLIAAAYPWYYVIEDGGRTVVDVWVPWKGW</sequence>
<dbReference type="EMBL" id="JARIHO010000001">
    <property type="protein sequence ID" value="KAJ7367759.1"/>
    <property type="molecule type" value="Genomic_DNA"/>
</dbReference>
<keyword evidence="5" id="KW-0479">Metal-binding</keyword>
<evidence type="ECO:0000256" key="10">
    <source>
        <dbReference type="ARBA" id="ARBA00055764"/>
    </source>
</evidence>
<evidence type="ECO:0000256" key="11">
    <source>
        <dbReference type="ARBA" id="ARBA00066349"/>
    </source>
</evidence>
<keyword evidence="6" id="KW-0862">Zinc</keyword>
<keyword evidence="7" id="KW-0663">Pyridoxal phosphate</keyword>
<dbReference type="GO" id="GO:0036088">
    <property type="term" value="P:D-serine catabolic process"/>
    <property type="evidence" value="ECO:0007669"/>
    <property type="project" value="TreeGrafter"/>
</dbReference>
<dbReference type="Gene3D" id="2.40.37.20">
    <property type="entry name" value="D-serine dehydratase-like domain"/>
    <property type="match status" value="1"/>
</dbReference>
<evidence type="ECO:0000256" key="3">
    <source>
        <dbReference type="ARBA" id="ARBA00005323"/>
    </source>
</evidence>
<gene>
    <name evidence="15" type="ORF">DFH08DRAFT_908865</name>
</gene>
<dbReference type="Pfam" id="PF01168">
    <property type="entry name" value="Ala_racemase_N"/>
    <property type="match status" value="1"/>
</dbReference>
<dbReference type="SUPFAM" id="SSF51419">
    <property type="entry name" value="PLP-binding barrel"/>
    <property type="match status" value="1"/>
</dbReference>
<proteinExistence type="inferred from homology"/>
<dbReference type="Proteomes" id="UP001218218">
    <property type="component" value="Unassembled WGS sequence"/>
</dbReference>
<dbReference type="InterPro" id="IPR001608">
    <property type="entry name" value="Ala_racemase_N"/>
</dbReference>
<dbReference type="InterPro" id="IPR026956">
    <property type="entry name" value="D-ser_dehydrat-like_dom"/>
</dbReference>
<comment type="caution">
    <text evidence="15">The sequence shown here is derived from an EMBL/GenBank/DDBJ whole genome shotgun (WGS) entry which is preliminary data.</text>
</comment>
<protein>
    <recommendedName>
        <fullName evidence="12">D-serine dehydratase</fullName>
        <ecNumber evidence="11">4.3.1.18</ecNumber>
    </recommendedName>
    <alternativeName>
        <fullName evidence="13">D-serine deaminase</fullName>
    </alternativeName>
</protein>
<dbReference type="AlphaFoldDB" id="A0AAD7ATN9"/>
<dbReference type="FunFam" id="3.20.20.10:FF:000016">
    <property type="entry name" value="D-serine dehydratase"/>
    <property type="match status" value="1"/>
</dbReference>
<keyword evidence="4" id="KW-0216">Detoxification</keyword>
<evidence type="ECO:0000256" key="8">
    <source>
        <dbReference type="ARBA" id="ARBA00023239"/>
    </source>
</evidence>
<evidence type="ECO:0000313" key="16">
    <source>
        <dbReference type="Proteomes" id="UP001218218"/>
    </source>
</evidence>
<comment type="cofactor">
    <cofactor evidence="1">
        <name>pyridoxal 5'-phosphate</name>
        <dbReference type="ChEBI" id="CHEBI:597326"/>
    </cofactor>
</comment>
<comment type="cofactor">
    <cofactor evidence="2">
        <name>Zn(2+)</name>
        <dbReference type="ChEBI" id="CHEBI:29105"/>
    </cofactor>
</comment>
<reference evidence="15" key="1">
    <citation type="submission" date="2023-03" db="EMBL/GenBank/DDBJ databases">
        <title>Massive genome expansion in bonnet fungi (Mycena s.s.) driven by repeated elements and novel gene families across ecological guilds.</title>
        <authorList>
            <consortium name="Lawrence Berkeley National Laboratory"/>
            <person name="Harder C.B."/>
            <person name="Miyauchi S."/>
            <person name="Viragh M."/>
            <person name="Kuo A."/>
            <person name="Thoen E."/>
            <person name="Andreopoulos B."/>
            <person name="Lu D."/>
            <person name="Skrede I."/>
            <person name="Drula E."/>
            <person name="Henrissat B."/>
            <person name="Morin E."/>
            <person name="Kohler A."/>
            <person name="Barry K."/>
            <person name="LaButti K."/>
            <person name="Morin E."/>
            <person name="Salamov A."/>
            <person name="Lipzen A."/>
            <person name="Mereny Z."/>
            <person name="Hegedus B."/>
            <person name="Baldrian P."/>
            <person name="Stursova M."/>
            <person name="Weitz H."/>
            <person name="Taylor A."/>
            <person name="Grigoriev I.V."/>
            <person name="Nagy L.G."/>
            <person name="Martin F."/>
            <person name="Kauserud H."/>
        </authorList>
    </citation>
    <scope>NUCLEOTIDE SEQUENCE</scope>
    <source>
        <strain evidence="15">CBHHK002</strain>
    </source>
</reference>
<evidence type="ECO:0000256" key="12">
    <source>
        <dbReference type="ARBA" id="ARBA00069616"/>
    </source>
</evidence>
<dbReference type="GO" id="GO:0008721">
    <property type="term" value="F:D-serine ammonia-lyase activity"/>
    <property type="evidence" value="ECO:0007669"/>
    <property type="project" value="UniProtKB-EC"/>
</dbReference>
<evidence type="ECO:0000256" key="9">
    <source>
        <dbReference type="ARBA" id="ARBA00051198"/>
    </source>
</evidence>
<comment type="similarity">
    <text evidence="3">Belongs to the DSD1 family.</text>
</comment>
<dbReference type="InterPro" id="IPR051466">
    <property type="entry name" value="D-amino_acid_metab_enzyme"/>
</dbReference>
<dbReference type="InterPro" id="IPR042208">
    <property type="entry name" value="D-ser_dehydrat-like_sf"/>
</dbReference>
<dbReference type="PANTHER" id="PTHR28004:SF2">
    <property type="entry name" value="D-SERINE DEHYDRATASE"/>
    <property type="match status" value="1"/>
</dbReference>
<evidence type="ECO:0000256" key="7">
    <source>
        <dbReference type="ARBA" id="ARBA00022898"/>
    </source>
</evidence>
<feature type="domain" description="D-serine dehydratase-like" evidence="14">
    <location>
        <begin position="315"/>
        <end position="413"/>
    </location>
</feature>
<evidence type="ECO:0000256" key="13">
    <source>
        <dbReference type="ARBA" id="ARBA00075219"/>
    </source>
</evidence>
<organism evidence="15 16">
    <name type="scientific">Mycena albidolilacea</name>
    <dbReference type="NCBI Taxonomy" id="1033008"/>
    <lineage>
        <taxon>Eukaryota</taxon>
        <taxon>Fungi</taxon>
        <taxon>Dikarya</taxon>
        <taxon>Basidiomycota</taxon>
        <taxon>Agaricomycotina</taxon>
        <taxon>Agaricomycetes</taxon>
        <taxon>Agaricomycetidae</taxon>
        <taxon>Agaricales</taxon>
        <taxon>Marasmiineae</taxon>
        <taxon>Mycenaceae</taxon>
        <taxon>Mycena</taxon>
    </lineage>
</organism>
<evidence type="ECO:0000259" key="14">
    <source>
        <dbReference type="SMART" id="SM01119"/>
    </source>
</evidence>
<dbReference type="Gene3D" id="3.20.20.10">
    <property type="entry name" value="Alanine racemase"/>
    <property type="match status" value="1"/>
</dbReference>
<evidence type="ECO:0000313" key="15">
    <source>
        <dbReference type="EMBL" id="KAJ7367759.1"/>
    </source>
</evidence>
<keyword evidence="16" id="KW-1185">Reference proteome</keyword>
<comment type="catalytic activity">
    <reaction evidence="9">
        <text>D-serine = pyruvate + NH4(+)</text>
        <dbReference type="Rhea" id="RHEA:13977"/>
        <dbReference type="ChEBI" id="CHEBI:15361"/>
        <dbReference type="ChEBI" id="CHEBI:28938"/>
        <dbReference type="ChEBI" id="CHEBI:35247"/>
        <dbReference type="EC" id="4.3.1.18"/>
    </reaction>
    <physiologicalReaction direction="left-to-right" evidence="9">
        <dbReference type="Rhea" id="RHEA:13978"/>
    </physiologicalReaction>
</comment>
<accession>A0AAD7ATN9</accession>
<dbReference type="PANTHER" id="PTHR28004">
    <property type="entry name" value="ZGC:162816-RELATED"/>
    <property type="match status" value="1"/>
</dbReference>
<dbReference type="GO" id="GO:0009636">
    <property type="term" value="P:response to toxic substance"/>
    <property type="evidence" value="ECO:0007669"/>
    <property type="project" value="UniProtKB-KW"/>
</dbReference>